<reference evidence="3" key="1">
    <citation type="submission" date="2023-03" db="EMBL/GenBank/DDBJ databases">
        <title>Massive genome expansion in bonnet fungi (Mycena s.s.) driven by repeated elements and novel gene families across ecological guilds.</title>
        <authorList>
            <consortium name="Lawrence Berkeley National Laboratory"/>
            <person name="Harder C.B."/>
            <person name="Miyauchi S."/>
            <person name="Viragh M."/>
            <person name="Kuo A."/>
            <person name="Thoen E."/>
            <person name="Andreopoulos B."/>
            <person name="Lu D."/>
            <person name="Skrede I."/>
            <person name="Drula E."/>
            <person name="Henrissat B."/>
            <person name="Morin E."/>
            <person name="Kohler A."/>
            <person name="Barry K."/>
            <person name="LaButti K."/>
            <person name="Morin E."/>
            <person name="Salamov A."/>
            <person name="Lipzen A."/>
            <person name="Mereny Z."/>
            <person name="Hegedus B."/>
            <person name="Baldrian P."/>
            <person name="Stursova M."/>
            <person name="Weitz H."/>
            <person name="Taylor A."/>
            <person name="Grigoriev I.V."/>
            <person name="Nagy L.G."/>
            <person name="Martin F."/>
            <person name="Kauserud H."/>
        </authorList>
    </citation>
    <scope>NUCLEOTIDE SEQUENCE</scope>
    <source>
        <strain evidence="3">CBHHK067</strain>
    </source>
</reference>
<evidence type="ECO:0000313" key="4">
    <source>
        <dbReference type="Proteomes" id="UP001221757"/>
    </source>
</evidence>
<dbReference type="EMBL" id="JARKIE010000010">
    <property type="protein sequence ID" value="KAJ7704609.1"/>
    <property type="molecule type" value="Genomic_DNA"/>
</dbReference>
<evidence type="ECO:0000259" key="2">
    <source>
        <dbReference type="Pfam" id="PF12937"/>
    </source>
</evidence>
<dbReference type="Gene3D" id="1.20.1280.50">
    <property type="match status" value="1"/>
</dbReference>
<dbReference type="Proteomes" id="UP001221757">
    <property type="component" value="Unassembled WGS sequence"/>
</dbReference>
<feature type="compositionally biased region" description="Acidic residues" evidence="1">
    <location>
        <begin position="423"/>
        <end position="448"/>
    </location>
</feature>
<feature type="region of interest" description="Disordered" evidence="1">
    <location>
        <begin position="414"/>
        <end position="448"/>
    </location>
</feature>
<feature type="region of interest" description="Disordered" evidence="1">
    <location>
        <begin position="25"/>
        <end position="46"/>
    </location>
</feature>
<dbReference type="AlphaFoldDB" id="A0AAD7GT28"/>
<dbReference type="InterPro" id="IPR036047">
    <property type="entry name" value="F-box-like_dom_sf"/>
</dbReference>
<accession>A0AAD7GT28</accession>
<feature type="compositionally biased region" description="Polar residues" evidence="1">
    <location>
        <begin position="25"/>
        <end position="36"/>
    </location>
</feature>
<dbReference type="SUPFAM" id="SSF81383">
    <property type="entry name" value="F-box domain"/>
    <property type="match status" value="1"/>
</dbReference>
<feature type="domain" description="F-box" evidence="2">
    <location>
        <begin position="92"/>
        <end position="148"/>
    </location>
</feature>
<evidence type="ECO:0000313" key="3">
    <source>
        <dbReference type="EMBL" id="KAJ7704609.1"/>
    </source>
</evidence>
<dbReference type="Pfam" id="PF12937">
    <property type="entry name" value="F-box-like"/>
    <property type="match status" value="1"/>
</dbReference>
<feature type="compositionally biased region" description="Low complexity" evidence="1">
    <location>
        <begin position="37"/>
        <end position="46"/>
    </location>
</feature>
<comment type="caution">
    <text evidence="3">The sequence shown here is derived from an EMBL/GenBank/DDBJ whole genome shotgun (WGS) entry which is preliminary data.</text>
</comment>
<sequence length="448" mass="49803">MPSAELAEFQKAPPQALFTNWHASTMTPRTGNESDPSATGAAEATASERAADRACVEGLEVQILEPQHTLGALQQEKDLVQGRLDVYRYPVLTLPNEIVSEIFIHFLPIYPHRSPLIGPRSPALLGQICRKWRDIALSTPELWRAVRLTLSKKRRLEQQLHLLESSLERSGSGRLSIELCLKSGDADSDTWELPFLQAITRHCARWEHLKLHTSPKSLSSIGGPLPLLRRFRIGVYSYVRKSSTSAFLMAPLLSTVHMHTYHYSLFSILPWSQLTVLTAKWITGRDFTHVLSQAVNLVFCQFTLYDLSIEQQPRVVVLPSLETLILSEFLHSTPRLKGLELLTLPALRRLQIAEPFLQPDPIGTLVSLVSRSGCMLQELCITGSSLPGDMYQTALPSIASFIFNGQLDLDDLDDVSSGKWDSVSEDGSGDSGSETDSESDEESSEESN</sequence>
<name>A0AAD7GT28_MYCRO</name>
<keyword evidence="4" id="KW-1185">Reference proteome</keyword>
<organism evidence="3 4">
    <name type="scientific">Mycena rosella</name>
    <name type="common">Pink bonnet</name>
    <name type="synonym">Agaricus rosellus</name>
    <dbReference type="NCBI Taxonomy" id="1033263"/>
    <lineage>
        <taxon>Eukaryota</taxon>
        <taxon>Fungi</taxon>
        <taxon>Dikarya</taxon>
        <taxon>Basidiomycota</taxon>
        <taxon>Agaricomycotina</taxon>
        <taxon>Agaricomycetes</taxon>
        <taxon>Agaricomycetidae</taxon>
        <taxon>Agaricales</taxon>
        <taxon>Marasmiineae</taxon>
        <taxon>Mycenaceae</taxon>
        <taxon>Mycena</taxon>
    </lineage>
</organism>
<protein>
    <recommendedName>
        <fullName evidence="2">F-box domain-containing protein</fullName>
    </recommendedName>
</protein>
<dbReference type="InterPro" id="IPR001810">
    <property type="entry name" value="F-box_dom"/>
</dbReference>
<evidence type="ECO:0000256" key="1">
    <source>
        <dbReference type="SAM" id="MobiDB-lite"/>
    </source>
</evidence>
<proteinExistence type="predicted"/>
<gene>
    <name evidence="3" type="ORF">B0H17DRAFT_1175666</name>
</gene>